<evidence type="ECO:0000313" key="10">
    <source>
        <dbReference type="EMBL" id="KKP78225.1"/>
    </source>
</evidence>
<dbReference type="Gene3D" id="3.40.50.10490">
    <property type="entry name" value="Glucose-6-phosphate isomerase like protein, domain 1"/>
    <property type="match status" value="2"/>
</dbReference>
<dbReference type="InterPro" id="IPR001347">
    <property type="entry name" value="SIS_dom"/>
</dbReference>
<dbReference type="SUPFAM" id="SSF53697">
    <property type="entry name" value="SIS domain"/>
    <property type="match status" value="1"/>
</dbReference>
<feature type="domain" description="SIS" evidence="9">
    <location>
        <begin position="442"/>
        <end position="580"/>
    </location>
</feature>
<evidence type="ECO:0000256" key="5">
    <source>
        <dbReference type="ARBA" id="ARBA00022679"/>
    </source>
</evidence>
<dbReference type="PANTHER" id="PTHR10937">
    <property type="entry name" value="GLUCOSAMINE--FRUCTOSE-6-PHOSPHATE AMINOTRANSFERASE, ISOMERIZING"/>
    <property type="match status" value="1"/>
</dbReference>
<dbReference type="SUPFAM" id="SSF56235">
    <property type="entry name" value="N-terminal nucleophile aminohydrolases (Ntn hydrolases)"/>
    <property type="match status" value="1"/>
</dbReference>
<dbReference type="PATRIC" id="fig|1619097.3.peg.32"/>
<dbReference type="EMBL" id="LBQH01000002">
    <property type="protein sequence ID" value="KKP78225.1"/>
    <property type="molecule type" value="Genomic_DNA"/>
</dbReference>
<comment type="caution">
    <text evidence="10">The sequence shown here is derived from an EMBL/GenBank/DDBJ whole genome shotgun (WGS) entry which is preliminary data.</text>
</comment>
<feature type="domain" description="SIS" evidence="9">
    <location>
        <begin position="276"/>
        <end position="426"/>
    </location>
</feature>
<feature type="domain" description="Glutamine amidotransferase type-2" evidence="8">
    <location>
        <begin position="2"/>
        <end position="215"/>
    </location>
</feature>
<evidence type="ECO:0000256" key="6">
    <source>
        <dbReference type="ARBA" id="ARBA00022737"/>
    </source>
</evidence>
<accession>A0A0G0ET32</accession>
<dbReference type="GO" id="GO:0004360">
    <property type="term" value="F:glutamine-fructose-6-phosphate transaminase (isomerizing) activity"/>
    <property type="evidence" value="ECO:0007669"/>
    <property type="project" value="UniProtKB-EC"/>
</dbReference>
<dbReference type="Pfam" id="PF13522">
    <property type="entry name" value="GATase_6"/>
    <property type="match status" value="1"/>
</dbReference>
<proteinExistence type="predicted"/>
<dbReference type="EC" id="2.6.1.16" evidence="2"/>
<dbReference type="Gene3D" id="3.60.20.10">
    <property type="entry name" value="Glutamine Phosphoribosylpyrophosphate, subunit 1, domain 1"/>
    <property type="match status" value="1"/>
</dbReference>
<evidence type="ECO:0000256" key="1">
    <source>
        <dbReference type="ARBA" id="ARBA00001031"/>
    </source>
</evidence>
<dbReference type="PROSITE" id="PS51278">
    <property type="entry name" value="GATASE_TYPE_2"/>
    <property type="match status" value="1"/>
</dbReference>
<dbReference type="GO" id="GO:0006047">
    <property type="term" value="P:UDP-N-acetylglucosamine metabolic process"/>
    <property type="evidence" value="ECO:0007669"/>
    <property type="project" value="TreeGrafter"/>
</dbReference>
<evidence type="ECO:0000259" key="9">
    <source>
        <dbReference type="PROSITE" id="PS51464"/>
    </source>
</evidence>
<keyword evidence="7" id="KW-0315">Glutamine amidotransferase</keyword>
<comment type="catalytic activity">
    <reaction evidence="1">
        <text>D-fructose 6-phosphate + L-glutamine = D-glucosamine 6-phosphate + L-glutamate</text>
        <dbReference type="Rhea" id="RHEA:13237"/>
        <dbReference type="ChEBI" id="CHEBI:29985"/>
        <dbReference type="ChEBI" id="CHEBI:58359"/>
        <dbReference type="ChEBI" id="CHEBI:58725"/>
        <dbReference type="ChEBI" id="CHEBI:61527"/>
        <dbReference type="EC" id="2.6.1.16"/>
    </reaction>
</comment>
<dbReference type="InterPro" id="IPR005855">
    <property type="entry name" value="GFAT"/>
</dbReference>
<evidence type="ECO:0000256" key="3">
    <source>
        <dbReference type="ARBA" id="ARBA00016090"/>
    </source>
</evidence>
<dbReference type="PROSITE" id="PS51464">
    <property type="entry name" value="SIS"/>
    <property type="match status" value="2"/>
</dbReference>
<evidence type="ECO:0000256" key="2">
    <source>
        <dbReference type="ARBA" id="ARBA00012916"/>
    </source>
</evidence>
<organism evidence="10 11">
    <name type="scientific">candidate division WS6 bacterium GW2011_GWF1_35_23</name>
    <dbReference type="NCBI Taxonomy" id="1619097"/>
    <lineage>
        <taxon>Bacteria</taxon>
        <taxon>Candidatus Dojkabacteria</taxon>
    </lineage>
</organism>
<dbReference type="InterPro" id="IPR017932">
    <property type="entry name" value="GATase_2_dom"/>
</dbReference>
<dbReference type="PANTHER" id="PTHR10937:SF0">
    <property type="entry name" value="GLUTAMINE--FRUCTOSE-6-PHOSPHATE TRANSAMINASE (ISOMERIZING)"/>
    <property type="match status" value="1"/>
</dbReference>
<dbReference type="GO" id="GO:0006002">
    <property type="term" value="P:fructose 6-phosphate metabolic process"/>
    <property type="evidence" value="ECO:0007669"/>
    <property type="project" value="TreeGrafter"/>
</dbReference>
<dbReference type="InterPro" id="IPR046348">
    <property type="entry name" value="SIS_dom_sf"/>
</dbReference>
<dbReference type="NCBIfam" id="NF001484">
    <property type="entry name" value="PRK00331.1"/>
    <property type="match status" value="1"/>
</dbReference>
<evidence type="ECO:0000256" key="4">
    <source>
        <dbReference type="ARBA" id="ARBA00022576"/>
    </source>
</evidence>
<dbReference type="GO" id="GO:0006487">
    <property type="term" value="P:protein N-linked glycosylation"/>
    <property type="evidence" value="ECO:0007669"/>
    <property type="project" value="TreeGrafter"/>
</dbReference>
<dbReference type="AlphaFoldDB" id="A0A0G0ET32"/>
<keyword evidence="6" id="KW-0677">Repeat</keyword>
<dbReference type="CDD" id="cd00714">
    <property type="entry name" value="GFAT"/>
    <property type="match status" value="1"/>
</dbReference>
<dbReference type="CDD" id="cd05008">
    <property type="entry name" value="SIS_GlmS_GlmD_1"/>
    <property type="match status" value="1"/>
</dbReference>
<dbReference type="InterPro" id="IPR035466">
    <property type="entry name" value="GlmS/AgaS_SIS"/>
</dbReference>
<dbReference type="Proteomes" id="UP000034816">
    <property type="component" value="Unassembled WGS sequence"/>
</dbReference>
<name>A0A0G0ET32_9BACT</name>
<dbReference type="InterPro" id="IPR035490">
    <property type="entry name" value="GlmS/FrlB_SIS"/>
</dbReference>
<dbReference type="CDD" id="cd05009">
    <property type="entry name" value="SIS_GlmS_GlmD_2"/>
    <property type="match status" value="1"/>
</dbReference>
<gene>
    <name evidence="10" type="ORF">UR73_C0002G0020</name>
</gene>
<dbReference type="Pfam" id="PF01380">
    <property type="entry name" value="SIS"/>
    <property type="match status" value="2"/>
</dbReference>
<dbReference type="NCBIfam" id="TIGR01135">
    <property type="entry name" value="glmS"/>
    <property type="match status" value="1"/>
</dbReference>
<dbReference type="InterPro" id="IPR029055">
    <property type="entry name" value="Ntn_hydrolases_N"/>
</dbReference>
<sequence>MCGVFGYTGKQIANDLVFQGLKRLEYRGYDSWGIAVNDKQHIQVFKTVGEITDREELKELPSVYTAIGHTRWATHGGVTTNNAHPHNSENKFFTLVQNGIVENYSELKESLEQKGYTFKTQTDTEVIVKLIENEQKSKKSFEACIKSAFRLLKGRNTIVILTKDNDIYAIRNGSPLVIGKSKDGIYLASDSLSFSPYTNRVILLDDLDFVHISNGEIEITNILTKKRKTLKIHILKNKYVELGKGEYKHYMLKEIVEQQNTIINATQYTRKELKPLVEDIKKAHRIYIVGAGTAGFAAGQIAYYLRNIAGIDAQDVKSYEFKSYINILRKEDMVIAVSQSGETADTIEVLELAKKKRCKIASIVNMLGTTITRMSNHQFFTNAGPEICVASTKVFTSQCSWGYLLASTIVNEYDQAQEDVANLAKRLGTFLGEDTYKNIKKIVKKIKESDHLFVLGKGTNANISLEGALKIKEISYKHIEGFMAGELKHGVIALIEKGTPVFGIISDDQDSKDMISSMEQVKARGALTIGIGDKKFSNKLFDFFIPTPQVNGLSGISNVIAFQLVSYFLSLELGNNIDKPRNLAKSVTVK</sequence>
<evidence type="ECO:0000313" key="11">
    <source>
        <dbReference type="Proteomes" id="UP000034816"/>
    </source>
</evidence>
<reference evidence="10 11" key="1">
    <citation type="journal article" date="2015" name="Nature">
        <title>rRNA introns, odd ribosomes, and small enigmatic genomes across a large radiation of phyla.</title>
        <authorList>
            <person name="Brown C.T."/>
            <person name="Hug L.A."/>
            <person name="Thomas B.C."/>
            <person name="Sharon I."/>
            <person name="Castelle C.J."/>
            <person name="Singh A."/>
            <person name="Wilkins M.J."/>
            <person name="Williams K.H."/>
            <person name="Banfield J.F."/>
        </authorList>
    </citation>
    <scope>NUCLEOTIDE SEQUENCE [LARGE SCALE GENOMIC DNA]</scope>
</reference>
<dbReference type="GO" id="GO:0097367">
    <property type="term" value="F:carbohydrate derivative binding"/>
    <property type="evidence" value="ECO:0007669"/>
    <property type="project" value="InterPro"/>
</dbReference>
<evidence type="ECO:0000256" key="7">
    <source>
        <dbReference type="ARBA" id="ARBA00022962"/>
    </source>
</evidence>
<dbReference type="InterPro" id="IPR047084">
    <property type="entry name" value="GFAT_N"/>
</dbReference>
<dbReference type="FunFam" id="3.60.20.10:FF:000006">
    <property type="entry name" value="Glutamine--fructose-6-phosphate aminotransferase [isomerizing]"/>
    <property type="match status" value="1"/>
</dbReference>
<evidence type="ECO:0000259" key="8">
    <source>
        <dbReference type="PROSITE" id="PS51278"/>
    </source>
</evidence>
<keyword evidence="4 10" id="KW-0032">Aminotransferase</keyword>
<keyword evidence="5 10" id="KW-0808">Transferase</keyword>
<protein>
    <recommendedName>
        <fullName evidence="3">Glutamine--fructose-6-phosphate aminotransferase [isomerizing]</fullName>
        <ecNumber evidence="2">2.6.1.16</ecNumber>
    </recommendedName>
</protein>